<feature type="compositionally biased region" description="Polar residues" evidence="1">
    <location>
        <begin position="175"/>
        <end position="187"/>
    </location>
</feature>
<dbReference type="AlphaFoldDB" id="A0A7S4EQX6"/>
<protein>
    <recommendedName>
        <fullName evidence="5">ShKT domain-containing protein</fullName>
    </recommendedName>
</protein>
<accession>A0A7S4EQX6</accession>
<feature type="transmembrane region" description="Helical" evidence="2">
    <location>
        <begin position="240"/>
        <end position="262"/>
    </location>
</feature>
<dbReference type="EMBL" id="HBIX01034323">
    <property type="protein sequence ID" value="CAE0729643.1"/>
    <property type="molecule type" value="Transcribed_RNA"/>
</dbReference>
<feature type="signal peptide" evidence="3">
    <location>
        <begin position="1"/>
        <end position="30"/>
    </location>
</feature>
<sequence length="356" mass="38657">MIKIHSKETTRLIMTVAVLIVSSLAFAVQGNDDNIDPTARAWEPSVQNPIATFDSVARSAPATEPVVVAANDIEEGDIGTTVGTNNEEDGIAEVQAELERLCTDDPNLQYQHMNRNEGQIDLKNCTWVATKPMVRCNFQFQESENLFLRDFCPRSCGLCPEAAQVFPCPEDTPTLAPSSSPTDATTVATSTGNSASSSADGTGSSSSDSTESNAGLVAGGGTVVNNRESSVGEGKNRMTLAISLSVALLLLLLLLLLLYYCCCRKIRVGKNNQESDTDDKENHDCPIHNTKSTESKGSRLIGFVVSTFNGRRNCPQVDVRRCNSGYCKSCEEEDDINRVKSVDTYENQQEYQNDQC</sequence>
<feature type="region of interest" description="Disordered" evidence="1">
    <location>
        <begin position="170"/>
        <end position="230"/>
    </location>
</feature>
<feature type="chain" id="PRO_5030740108" description="ShKT domain-containing protein" evidence="3">
    <location>
        <begin position="31"/>
        <end position="356"/>
    </location>
</feature>
<feature type="compositionally biased region" description="Low complexity" evidence="1">
    <location>
        <begin position="188"/>
        <end position="215"/>
    </location>
</feature>
<keyword evidence="2" id="KW-0472">Membrane</keyword>
<keyword evidence="2" id="KW-1133">Transmembrane helix</keyword>
<organism evidence="4">
    <name type="scientific">Pseudo-nitzschia australis</name>
    <dbReference type="NCBI Taxonomy" id="44445"/>
    <lineage>
        <taxon>Eukaryota</taxon>
        <taxon>Sar</taxon>
        <taxon>Stramenopiles</taxon>
        <taxon>Ochrophyta</taxon>
        <taxon>Bacillariophyta</taxon>
        <taxon>Bacillariophyceae</taxon>
        <taxon>Bacillariophycidae</taxon>
        <taxon>Bacillariales</taxon>
        <taxon>Bacillariaceae</taxon>
        <taxon>Pseudo-nitzschia</taxon>
    </lineage>
</organism>
<reference evidence="4" key="1">
    <citation type="submission" date="2021-01" db="EMBL/GenBank/DDBJ databases">
        <authorList>
            <person name="Corre E."/>
            <person name="Pelletier E."/>
            <person name="Niang G."/>
            <person name="Scheremetjew M."/>
            <person name="Finn R."/>
            <person name="Kale V."/>
            <person name="Holt S."/>
            <person name="Cochrane G."/>
            <person name="Meng A."/>
            <person name="Brown T."/>
            <person name="Cohen L."/>
        </authorList>
    </citation>
    <scope>NUCLEOTIDE SEQUENCE</scope>
    <source>
        <strain evidence="4">10249 10 AB</strain>
    </source>
</reference>
<evidence type="ECO:0000256" key="1">
    <source>
        <dbReference type="SAM" id="MobiDB-lite"/>
    </source>
</evidence>
<evidence type="ECO:0000256" key="2">
    <source>
        <dbReference type="SAM" id="Phobius"/>
    </source>
</evidence>
<keyword evidence="2" id="KW-0812">Transmembrane</keyword>
<evidence type="ECO:0000313" key="4">
    <source>
        <dbReference type="EMBL" id="CAE0729643.1"/>
    </source>
</evidence>
<keyword evidence="3" id="KW-0732">Signal</keyword>
<evidence type="ECO:0000256" key="3">
    <source>
        <dbReference type="SAM" id="SignalP"/>
    </source>
</evidence>
<name>A0A7S4EQX6_9STRA</name>
<proteinExistence type="predicted"/>
<gene>
    <name evidence="4" type="ORF">PAUS00366_LOCUS22428</name>
</gene>
<evidence type="ECO:0008006" key="5">
    <source>
        <dbReference type="Google" id="ProtNLM"/>
    </source>
</evidence>